<keyword evidence="3" id="KW-1185">Reference proteome</keyword>
<comment type="caution">
    <text evidence="2">The sequence shown here is derived from an EMBL/GenBank/DDBJ whole genome shotgun (WGS) entry which is preliminary data.</text>
</comment>
<evidence type="ECO:0000313" key="2">
    <source>
        <dbReference type="EMBL" id="OAZ04586.1"/>
    </source>
</evidence>
<feature type="transmembrane region" description="Helical" evidence="1">
    <location>
        <begin position="12"/>
        <end position="33"/>
    </location>
</feature>
<feature type="transmembrane region" description="Helical" evidence="1">
    <location>
        <begin position="91"/>
        <end position="111"/>
    </location>
</feature>
<evidence type="ECO:0000313" key="3">
    <source>
        <dbReference type="Proteomes" id="UP000093807"/>
    </source>
</evidence>
<accession>A0A199XTM0</accession>
<dbReference type="InterPro" id="IPR021279">
    <property type="entry name" value="DUF2721"/>
</dbReference>
<proteinExistence type="predicted"/>
<sequence>MTLQIETPALLFSATSLILLAYTNRFLTLATIIRGLKKAYKEKENSMILLEIKNLNLRLTLIRYMQMAGVMSLFLSVFAMLLLYLNQQIAGIYLFGFSLFALLVSLGLSFWEINISVDALRLHLSDLTQKGKANDYPAITMDK</sequence>
<dbReference type="RefSeq" id="WP_064714323.1">
    <property type="nucleotide sequence ID" value="NZ_JMTM01000017.1"/>
</dbReference>
<dbReference type="Proteomes" id="UP000093807">
    <property type="component" value="Unassembled WGS sequence"/>
</dbReference>
<keyword evidence="1" id="KW-1133">Transmembrane helix</keyword>
<reference evidence="2 3" key="1">
    <citation type="submission" date="2016-06" db="EMBL/GenBank/DDBJ databases">
        <title>Draft genome sequence of Flavobacterium succinicans strain DD5b.</title>
        <authorList>
            <person name="Poehlein A."/>
            <person name="Daniel R."/>
            <person name="Simeonova D.D."/>
        </authorList>
    </citation>
    <scope>NUCLEOTIDE SEQUENCE [LARGE SCALE GENOMIC DNA]</scope>
    <source>
        <strain evidence="2 3">DD5b</strain>
    </source>
</reference>
<dbReference type="OrthoDB" id="9813525at2"/>
<dbReference type="AlphaFoldDB" id="A0A199XTM0"/>
<dbReference type="PATRIC" id="fig|29536.5.peg.456"/>
<gene>
    <name evidence="2" type="ORF">FLB_04280</name>
</gene>
<dbReference type="Pfam" id="PF11026">
    <property type="entry name" value="DUF2721"/>
    <property type="match status" value="1"/>
</dbReference>
<protein>
    <recommendedName>
        <fullName evidence="4">DUF2721 domain-containing protein</fullName>
    </recommendedName>
</protein>
<keyword evidence="1" id="KW-0472">Membrane</keyword>
<evidence type="ECO:0008006" key="4">
    <source>
        <dbReference type="Google" id="ProtNLM"/>
    </source>
</evidence>
<keyword evidence="1" id="KW-0812">Transmembrane</keyword>
<feature type="transmembrane region" description="Helical" evidence="1">
    <location>
        <begin position="64"/>
        <end position="85"/>
    </location>
</feature>
<evidence type="ECO:0000256" key="1">
    <source>
        <dbReference type="SAM" id="Phobius"/>
    </source>
</evidence>
<dbReference type="EMBL" id="JMTM01000017">
    <property type="protein sequence ID" value="OAZ04586.1"/>
    <property type="molecule type" value="Genomic_DNA"/>
</dbReference>
<organism evidence="2 3">
    <name type="scientific">Flavobacterium succinicans</name>
    <dbReference type="NCBI Taxonomy" id="29536"/>
    <lineage>
        <taxon>Bacteria</taxon>
        <taxon>Pseudomonadati</taxon>
        <taxon>Bacteroidota</taxon>
        <taxon>Flavobacteriia</taxon>
        <taxon>Flavobacteriales</taxon>
        <taxon>Flavobacteriaceae</taxon>
        <taxon>Flavobacterium</taxon>
    </lineage>
</organism>
<name>A0A199XTM0_9FLAO</name>